<keyword evidence="2" id="KW-0732">Signal</keyword>
<feature type="chain" id="PRO_5045653902" description="Carboxypeptidase regulatory-like domain-containing protein" evidence="2">
    <location>
        <begin position="22"/>
        <end position="257"/>
    </location>
</feature>
<dbReference type="Proteomes" id="UP001596317">
    <property type="component" value="Unassembled WGS sequence"/>
</dbReference>
<organism evidence="3 4">
    <name type="scientific">Deinococcus multiflagellatus</name>
    <dbReference type="NCBI Taxonomy" id="1656887"/>
    <lineage>
        <taxon>Bacteria</taxon>
        <taxon>Thermotogati</taxon>
        <taxon>Deinococcota</taxon>
        <taxon>Deinococci</taxon>
        <taxon>Deinococcales</taxon>
        <taxon>Deinococcaceae</taxon>
        <taxon>Deinococcus</taxon>
    </lineage>
</organism>
<name>A0ABW1ZI27_9DEIO</name>
<accession>A0ABW1ZI27</accession>
<feature type="signal peptide" evidence="2">
    <location>
        <begin position="1"/>
        <end position="21"/>
    </location>
</feature>
<evidence type="ECO:0000313" key="3">
    <source>
        <dbReference type="EMBL" id="MFC6659922.1"/>
    </source>
</evidence>
<evidence type="ECO:0000256" key="2">
    <source>
        <dbReference type="SAM" id="SignalP"/>
    </source>
</evidence>
<dbReference type="RefSeq" id="WP_380054678.1">
    <property type="nucleotide sequence ID" value="NZ_JBHSWB010000001.1"/>
</dbReference>
<gene>
    <name evidence="3" type="ORF">ACFP90_05820</name>
</gene>
<evidence type="ECO:0008006" key="5">
    <source>
        <dbReference type="Google" id="ProtNLM"/>
    </source>
</evidence>
<comment type="caution">
    <text evidence="3">The sequence shown here is derived from an EMBL/GenBank/DDBJ whole genome shotgun (WGS) entry which is preliminary data.</text>
</comment>
<reference evidence="4" key="1">
    <citation type="journal article" date="2019" name="Int. J. Syst. Evol. Microbiol.">
        <title>The Global Catalogue of Microorganisms (GCM) 10K type strain sequencing project: providing services to taxonomists for standard genome sequencing and annotation.</title>
        <authorList>
            <consortium name="The Broad Institute Genomics Platform"/>
            <consortium name="The Broad Institute Genome Sequencing Center for Infectious Disease"/>
            <person name="Wu L."/>
            <person name="Ma J."/>
        </authorList>
    </citation>
    <scope>NUCLEOTIDE SEQUENCE [LARGE SCALE GENOMIC DNA]</scope>
    <source>
        <strain evidence="4">CCUG 63830</strain>
    </source>
</reference>
<protein>
    <recommendedName>
        <fullName evidence="5">Carboxypeptidase regulatory-like domain-containing protein</fullName>
    </recommendedName>
</protein>
<evidence type="ECO:0000313" key="4">
    <source>
        <dbReference type="Proteomes" id="UP001596317"/>
    </source>
</evidence>
<sequence>MIPRTLLLGALLLGWTVAAPSAYTGKVQGWTDGPQTIGLVMGKNDVLISGKINAAGQFTLTFTASAAQMRPYLRETARLLPTNDPCVYDRCALVVSDPEARWNIVKALYVQGNPKLASTTLLSGDDLDAQIDIMDPDPFRPLKAWYFAYADRPVTITGNVVTDATPTTGAWEQRYDLKLPAGWSMVEAYEETHFAEDQTLIGSLTGMRSVPWPATRGRSNGNADNPRQRPSVPSGLTHHVFRWLRAAVLGPGAVSQP</sequence>
<evidence type="ECO:0000256" key="1">
    <source>
        <dbReference type="SAM" id="MobiDB-lite"/>
    </source>
</evidence>
<keyword evidence="4" id="KW-1185">Reference proteome</keyword>
<feature type="region of interest" description="Disordered" evidence="1">
    <location>
        <begin position="211"/>
        <end position="234"/>
    </location>
</feature>
<dbReference type="EMBL" id="JBHSWB010000001">
    <property type="protein sequence ID" value="MFC6659922.1"/>
    <property type="molecule type" value="Genomic_DNA"/>
</dbReference>
<proteinExistence type="predicted"/>